<keyword evidence="3" id="KW-1185">Reference proteome</keyword>
<dbReference type="NCBIfam" id="TIGR01244">
    <property type="entry name" value="TIGR01244 family sulfur transferase"/>
    <property type="match status" value="1"/>
</dbReference>
<protein>
    <submittedName>
        <fullName evidence="2">TIGR01244 family phosphatase</fullName>
    </submittedName>
</protein>
<dbReference type="SUPFAM" id="SSF51905">
    <property type="entry name" value="FAD/NAD(P)-binding domain"/>
    <property type="match status" value="1"/>
</dbReference>
<dbReference type="SUPFAM" id="SSF52799">
    <property type="entry name" value="(Phosphotyrosine protein) phosphatases II"/>
    <property type="match status" value="1"/>
</dbReference>
<accession>A0ABU8J0A2</accession>
<dbReference type="CDD" id="cd14503">
    <property type="entry name" value="PTP-bact"/>
    <property type="match status" value="1"/>
</dbReference>
<dbReference type="Gene3D" id="3.90.190.10">
    <property type="entry name" value="Protein tyrosine phosphatase superfamily"/>
    <property type="match status" value="1"/>
</dbReference>
<dbReference type="PROSITE" id="PS50206">
    <property type="entry name" value="RHODANESE_3"/>
    <property type="match status" value="1"/>
</dbReference>
<name>A0ABU8J0A2_9BURK</name>
<gene>
    <name evidence="2" type="ORF">H3V53_29695</name>
</gene>
<reference evidence="2 3" key="1">
    <citation type="journal article" date="2022" name="Arch. Microbiol.">
        <title>Paraburkholderia bengalensis sp. nov. isolated from roots of Oryza sativa, IR64.</title>
        <authorList>
            <person name="Nag P."/>
            <person name="Mondal N."/>
            <person name="Sarkar J."/>
            <person name="Das S."/>
        </authorList>
    </citation>
    <scope>NUCLEOTIDE SEQUENCE [LARGE SCALE GENOMIC DNA]</scope>
    <source>
        <strain evidence="2 3">IR64_4_BI</strain>
    </source>
</reference>
<feature type="domain" description="Rhodanese" evidence="1">
    <location>
        <begin position="88"/>
        <end position="130"/>
    </location>
</feature>
<proteinExistence type="predicted"/>
<dbReference type="PANTHER" id="PTHR10632">
    <property type="entry name" value="SULFIDE:QUINONE OXIDOREDUCTASE"/>
    <property type="match status" value="1"/>
</dbReference>
<dbReference type="Pfam" id="PF07992">
    <property type="entry name" value="Pyr_redox_2"/>
    <property type="match status" value="1"/>
</dbReference>
<evidence type="ECO:0000259" key="1">
    <source>
        <dbReference type="PROSITE" id="PS50206"/>
    </source>
</evidence>
<sequence>MIVRSLTSDLSVSPQITVADVATLLTLGFRSIVCHRPDGEAPDQPNFEEIAQAAKAAGLMAVHQPVVPGQASDEQAAAFTALCAELPKPVLAYCRTGTRSATLWALSQAGKLSVAEIERTTAAAGYDLEAVVRRIANAGKAPLDVVEAEHSVVIVGGGAAGIAVASSLRARDASLDIAIIDPADVHYYQPGWTLVGAGIFDAADTARTMASRVPRGVRWLKAAVVAFEPDSHAVVLEGCRRVRYQRLVVCPGIKVDWHGVEGLVETLGRNGVTSNYRFDLAPYTAELVKALHGGKALFTQPPMPIKCAGAPQKAMYLSCDTWRRNGTLHDTQVQFFNAGAALFGVPDYVPALMKYVEAYGIDLRFGHTLKSIDGPRRRAVFEHALPDGSRETVETDFDMIHVVPPQTAPDFVRASPLADVAGWIDVDPGTLRHKRYEHIYALGDATSTANAKTAAAARKQAPVVAHNVLASLGRARGLATYDGYGSCPLTVERGKVVLAEFLYGGKVAPSFPAWLLDGTRPSRLAWFLKERILPSLYWDGMLKGREWLARPALGDR</sequence>
<dbReference type="PANTHER" id="PTHR10632:SF2">
    <property type="entry name" value="SULFIDE:QUINONE OXIDOREDUCTASE, MITOCHONDRIAL"/>
    <property type="match status" value="1"/>
</dbReference>
<dbReference type="InterPro" id="IPR005939">
    <property type="entry name" value="BLH_phosphatase-like"/>
</dbReference>
<dbReference type="Pfam" id="PF04273">
    <property type="entry name" value="BLH_phosphatase"/>
    <property type="match status" value="1"/>
</dbReference>
<dbReference type="EMBL" id="JACFYJ010000067">
    <property type="protein sequence ID" value="MEI6001200.1"/>
    <property type="molecule type" value="Genomic_DNA"/>
</dbReference>
<dbReference type="InterPro" id="IPR023753">
    <property type="entry name" value="FAD/NAD-binding_dom"/>
</dbReference>
<dbReference type="RefSeq" id="WP_336600972.1">
    <property type="nucleotide sequence ID" value="NZ_JACFYJ010000067.1"/>
</dbReference>
<evidence type="ECO:0000313" key="3">
    <source>
        <dbReference type="Proteomes" id="UP001386437"/>
    </source>
</evidence>
<dbReference type="InterPro" id="IPR001763">
    <property type="entry name" value="Rhodanese-like_dom"/>
</dbReference>
<dbReference type="Proteomes" id="UP001386437">
    <property type="component" value="Unassembled WGS sequence"/>
</dbReference>
<comment type="caution">
    <text evidence="2">The sequence shown here is derived from an EMBL/GenBank/DDBJ whole genome shotgun (WGS) entry which is preliminary data.</text>
</comment>
<evidence type="ECO:0000313" key="2">
    <source>
        <dbReference type="EMBL" id="MEI6001200.1"/>
    </source>
</evidence>
<organism evidence="2 3">
    <name type="scientific">Paraburkholderia bengalensis</name>
    <dbReference type="NCBI Taxonomy" id="2747562"/>
    <lineage>
        <taxon>Bacteria</taxon>
        <taxon>Pseudomonadati</taxon>
        <taxon>Pseudomonadota</taxon>
        <taxon>Betaproteobacteria</taxon>
        <taxon>Burkholderiales</taxon>
        <taxon>Burkholderiaceae</taxon>
        <taxon>Paraburkholderia</taxon>
    </lineage>
</organism>
<dbReference type="InterPro" id="IPR036188">
    <property type="entry name" value="FAD/NAD-bd_sf"/>
</dbReference>
<dbReference type="InterPro" id="IPR029021">
    <property type="entry name" value="Prot-tyrosine_phosphatase-like"/>
</dbReference>
<dbReference type="InterPro" id="IPR015904">
    <property type="entry name" value="Sulphide_quinone_reductase"/>
</dbReference>
<dbReference type="Gene3D" id="3.50.50.60">
    <property type="entry name" value="FAD/NAD(P)-binding domain"/>
    <property type="match status" value="2"/>
</dbReference>